<feature type="region of interest" description="Disordered" evidence="1">
    <location>
        <begin position="44"/>
        <end position="104"/>
    </location>
</feature>
<evidence type="ECO:0000256" key="1">
    <source>
        <dbReference type="SAM" id="MobiDB-lite"/>
    </source>
</evidence>
<accession>A0ABD3LJ23</accession>
<proteinExistence type="predicted"/>
<sequence>MDGVRVFRLIRSNLVLVLIQDNGHSGRARWSFPSSMDERIRHQFKKRNGNPPGSPGRIQKSQRVDMRNLRCGPPNRPSHPFTNRRSPEAARVPSPQPSGIEPGFTSPLLFSIPPRINDSFENAEIPQVAPLHGSIRTAPPARPRVRSSFFSFCPKRRRRRPRSMSVSVLRASPARRDSPERVELKCLIGKPNFPVRAQQWLLV</sequence>
<protein>
    <submittedName>
        <fullName evidence="2">Uncharacterized protein</fullName>
    </submittedName>
</protein>
<evidence type="ECO:0000313" key="2">
    <source>
        <dbReference type="EMBL" id="KAL3751765.1"/>
    </source>
</evidence>
<reference evidence="2 3" key="1">
    <citation type="submission" date="2024-11" db="EMBL/GenBank/DDBJ databases">
        <title>Chromosome-level genome assembly of Eucalyptus globulus Labill. provides insights into its genome evolution.</title>
        <authorList>
            <person name="Li X."/>
        </authorList>
    </citation>
    <scope>NUCLEOTIDE SEQUENCE [LARGE SCALE GENOMIC DNA]</scope>
    <source>
        <strain evidence="2">CL2024</strain>
        <tissue evidence="2">Fresh tender leaves</tissue>
    </source>
</reference>
<dbReference type="EMBL" id="JBJKBG010000002">
    <property type="protein sequence ID" value="KAL3751765.1"/>
    <property type="molecule type" value="Genomic_DNA"/>
</dbReference>
<dbReference type="AlphaFoldDB" id="A0ABD3LJ23"/>
<evidence type="ECO:0000313" key="3">
    <source>
        <dbReference type="Proteomes" id="UP001634007"/>
    </source>
</evidence>
<gene>
    <name evidence="2" type="ORF">ACJRO7_012576</name>
</gene>
<keyword evidence="3" id="KW-1185">Reference proteome</keyword>
<comment type="caution">
    <text evidence="2">The sequence shown here is derived from an EMBL/GenBank/DDBJ whole genome shotgun (WGS) entry which is preliminary data.</text>
</comment>
<organism evidence="2 3">
    <name type="scientific">Eucalyptus globulus</name>
    <name type="common">Tasmanian blue gum</name>
    <dbReference type="NCBI Taxonomy" id="34317"/>
    <lineage>
        <taxon>Eukaryota</taxon>
        <taxon>Viridiplantae</taxon>
        <taxon>Streptophyta</taxon>
        <taxon>Embryophyta</taxon>
        <taxon>Tracheophyta</taxon>
        <taxon>Spermatophyta</taxon>
        <taxon>Magnoliopsida</taxon>
        <taxon>eudicotyledons</taxon>
        <taxon>Gunneridae</taxon>
        <taxon>Pentapetalae</taxon>
        <taxon>rosids</taxon>
        <taxon>malvids</taxon>
        <taxon>Myrtales</taxon>
        <taxon>Myrtaceae</taxon>
        <taxon>Myrtoideae</taxon>
        <taxon>Eucalypteae</taxon>
        <taxon>Eucalyptus</taxon>
    </lineage>
</organism>
<name>A0ABD3LJ23_EUCGL</name>
<dbReference type="Proteomes" id="UP001634007">
    <property type="component" value="Unassembled WGS sequence"/>
</dbReference>